<reference evidence="1 2" key="1">
    <citation type="journal article" date="2015" name="Genome Announc.">
        <title>Complete genome sequences for 35 biothreat assay-relevant bacillus species.</title>
        <authorList>
            <person name="Johnson S.L."/>
            <person name="Daligault H.E."/>
            <person name="Davenport K.W."/>
            <person name="Jaissle J."/>
            <person name="Frey K.G."/>
            <person name="Ladner J.T."/>
            <person name="Broomall S.M."/>
            <person name="Bishop-Lilly K.A."/>
            <person name="Bruce D.C."/>
            <person name="Gibbons H.S."/>
            <person name="Coyne S.R."/>
            <person name="Lo C.C."/>
            <person name="Meincke L."/>
            <person name="Munk A.C."/>
            <person name="Koroleva G.I."/>
            <person name="Rosenzweig C.N."/>
            <person name="Palacios G.F."/>
            <person name="Redden C.L."/>
            <person name="Minogue T.D."/>
            <person name="Chain P.S."/>
        </authorList>
    </citation>
    <scope>NUCLEOTIDE SEQUENCE [LARGE SCALE GENOMIC DNA]</scope>
    <source>
        <strain evidence="2">ATCC 14581 / DSM 32 / JCM 2506 / NBRC 15308 / NCIMB 9376 / NCTC 10342 / NRRL B-14308 / VKM B-512</strain>
    </source>
</reference>
<proteinExistence type="predicted"/>
<organism evidence="1 2">
    <name type="scientific">Priestia megaterium (strain ATCC 14581 / DSM 32 / CCUG 1817 / JCM 2506 / NBRC 15308 / NCIMB 9376 / NCTC 10342 / NRRL B-14308 / VKM B-512 / Ford 19)</name>
    <name type="common">Bacillus megaterium</name>
    <dbReference type="NCBI Taxonomy" id="1348623"/>
    <lineage>
        <taxon>Bacteria</taxon>
        <taxon>Bacillati</taxon>
        <taxon>Bacillota</taxon>
        <taxon>Bacilli</taxon>
        <taxon>Bacillales</taxon>
        <taxon>Bacillaceae</taxon>
        <taxon>Priestia</taxon>
    </lineage>
</organism>
<accession>A0A0B6AL02</accession>
<dbReference type="KEGG" id="bmeg:BG04_4077"/>
<dbReference type="AlphaFoldDB" id="A0A0B6AL02"/>
<dbReference type="EMBL" id="CP009920">
    <property type="protein sequence ID" value="AJI21742.1"/>
    <property type="molecule type" value="Genomic_DNA"/>
</dbReference>
<dbReference type="Proteomes" id="UP000031829">
    <property type="component" value="Chromosome"/>
</dbReference>
<dbReference type="RefSeq" id="WP_034652978.1">
    <property type="nucleotide sequence ID" value="NZ_BCVB01000002.1"/>
</dbReference>
<sequence length="132" mass="15767">MSYGVSVFFILVLMCIIASQSYLPKWLKWLVGVYYSLGILLFSYLQTRLADKWYVHTPVLDEYWDANSRLTDLFAAVFFIPVCIFFFILYYNWFKKLKKPLHRVYLGISVVPVLLIGFVCFFMFEFLYGYRP</sequence>
<evidence type="ECO:0000313" key="1">
    <source>
        <dbReference type="EMBL" id="AJI21742.1"/>
    </source>
</evidence>
<gene>
    <name evidence="1" type="ORF">BG04_4077</name>
</gene>
<evidence type="ECO:0000313" key="2">
    <source>
        <dbReference type="Proteomes" id="UP000031829"/>
    </source>
</evidence>
<dbReference type="GeneID" id="93642103"/>
<name>A0A0B6AL02_PRIM2</name>
<dbReference type="HOGENOM" id="CLU_1912878_0_0_9"/>
<protein>
    <submittedName>
        <fullName evidence="1">Putative membrane protein</fullName>
    </submittedName>
</protein>